<dbReference type="InterPro" id="IPR015422">
    <property type="entry name" value="PyrdxlP-dep_Trfase_small"/>
</dbReference>
<dbReference type="InterPro" id="IPR004839">
    <property type="entry name" value="Aminotransferase_I/II_large"/>
</dbReference>
<evidence type="ECO:0000256" key="5">
    <source>
        <dbReference type="ARBA" id="ARBA00037974"/>
    </source>
</evidence>
<dbReference type="EC" id="4.4.1.13" evidence="2"/>
<evidence type="ECO:0000256" key="4">
    <source>
        <dbReference type="ARBA" id="ARBA00023239"/>
    </source>
</evidence>
<keyword evidence="3" id="KW-0663">Pyridoxal phosphate</keyword>
<proteinExistence type="inferred from homology"/>
<gene>
    <name evidence="7" type="ORF">Voc01_013320</name>
</gene>
<dbReference type="InterPro" id="IPR015421">
    <property type="entry name" value="PyrdxlP-dep_Trfase_major"/>
</dbReference>
<dbReference type="CDD" id="cd00609">
    <property type="entry name" value="AAT_like"/>
    <property type="match status" value="1"/>
</dbReference>
<dbReference type="AlphaFoldDB" id="A0A8J4E8Q8"/>
<dbReference type="Pfam" id="PF00155">
    <property type="entry name" value="Aminotran_1_2"/>
    <property type="match status" value="1"/>
</dbReference>
<dbReference type="GO" id="GO:0047804">
    <property type="term" value="F:cysteine-S-conjugate beta-lyase activity"/>
    <property type="evidence" value="ECO:0007669"/>
    <property type="project" value="UniProtKB-EC"/>
</dbReference>
<comment type="similarity">
    <text evidence="5">Belongs to the class-II pyridoxal-phosphate-dependent aminotransferase family. MalY/PatB cystathionine beta-lyase subfamily.</text>
</comment>
<dbReference type="Proteomes" id="UP000635606">
    <property type="component" value="Unassembled WGS sequence"/>
</dbReference>
<keyword evidence="4" id="KW-0456">Lyase</keyword>
<reference evidence="7" key="1">
    <citation type="submission" date="2021-01" db="EMBL/GenBank/DDBJ databases">
        <title>Whole genome shotgun sequence of Virgisporangium ochraceum NBRC 16418.</title>
        <authorList>
            <person name="Komaki H."/>
            <person name="Tamura T."/>
        </authorList>
    </citation>
    <scope>NUCLEOTIDE SEQUENCE</scope>
    <source>
        <strain evidence="7">NBRC 16418</strain>
    </source>
</reference>
<comment type="cofactor">
    <cofactor evidence="1">
        <name>pyridoxal 5'-phosphate</name>
        <dbReference type="ChEBI" id="CHEBI:597326"/>
    </cofactor>
</comment>
<protein>
    <recommendedName>
        <fullName evidence="2">cysteine-S-conjugate beta-lyase</fullName>
        <ecNumber evidence="2">4.4.1.13</ecNumber>
    </recommendedName>
</protein>
<name>A0A8J4E8Q8_9ACTN</name>
<accession>A0A8J4E8Q8</accession>
<dbReference type="PANTHER" id="PTHR43525:SF2">
    <property type="entry name" value="CYSTATHIONINE BETA-LYASE-RELATED"/>
    <property type="match status" value="1"/>
</dbReference>
<dbReference type="PANTHER" id="PTHR43525">
    <property type="entry name" value="PROTEIN MALY"/>
    <property type="match status" value="1"/>
</dbReference>
<evidence type="ECO:0000256" key="3">
    <source>
        <dbReference type="ARBA" id="ARBA00022898"/>
    </source>
</evidence>
<evidence type="ECO:0000256" key="2">
    <source>
        <dbReference type="ARBA" id="ARBA00012224"/>
    </source>
</evidence>
<sequence length="365" mass="38480">MKWREFPDDVLPLWVAEMDTLLAPPVAAALSDALTLGDTGYVHVGQLAEAYAAFASQRFGWWPEPAHCLLAADVAQGLMDVLRVVTRPGDTVLIHGPTYPPFRRLIPGAGLSLRESPLARDASTGRYSLDLDRLDADLASPSVTVFVLVSPHNPTGTVFSRDELLAVASLCETHGVRLLADEIHAPLVYPSEASFVPLLGLPSAERSIAFVSATKAWNLAGLKASLIVAGPAAVEDVRAIPADASVNAGLLGVIASEAAFRSGGPWLDDLVAGLDHNRTLLDSLLAKHLPGVAYVPPAATFLAWLDCSGLGLGPDPAVRFLERGRVALSPGPDFGPMGAGFVRLNLATSPEILTEAVRRMASALD</sequence>
<evidence type="ECO:0000313" key="8">
    <source>
        <dbReference type="Proteomes" id="UP000635606"/>
    </source>
</evidence>
<feature type="domain" description="Aminotransferase class I/classII large" evidence="6">
    <location>
        <begin position="46"/>
        <end position="359"/>
    </location>
</feature>
<dbReference type="Gene3D" id="3.90.1150.10">
    <property type="entry name" value="Aspartate Aminotransferase, domain 1"/>
    <property type="match status" value="1"/>
</dbReference>
<keyword evidence="8" id="KW-1185">Reference proteome</keyword>
<comment type="caution">
    <text evidence="7">The sequence shown here is derived from an EMBL/GenBank/DDBJ whole genome shotgun (WGS) entry which is preliminary data.</text>
</comment>
<evidence type="ECO:0000313" key="7">
    <source>
        <dbReference type="EMBL" id="GIJ66415.1"/>
    </source>
</evidence>
<evidence type="ECO:0000259" key="6">
    <source>
        <dbReference type="Pfam" id="PF00155"/>
    </source>
</evidence>
<dbReference type="InterPro" id="IPR051798">
    <property type="entry name" value="Class-II_PLP-Dep_Aminotrans"/>
</dbReference>
<dbReference type="EMBL" id="BOPH01000018">
    <property type="protein sequence ID" value="GIJ66415.1"/>
    <property type="molecule type" value="Genomic_DNA"/>
</dbReference>
<dbReference type="InterPro" id="IPR015424">
    <property type="entry name" value="PyrdxlP-dep_Trfase"/>
</dbReference>
<evidence type="ECO:0000256" key="1">
    <source>
        <dbReference type="ARBA" id="ARBA00001933"/>
    </source>
</evidence>
<organism evidence="7 8">
    <name type="scientific">Virgisporangium ochraceum</name>
    <dbReference type="NCBI Taxonomy" id="65505"/>
    <lineage>
        <taxon>Bacteria</taxon>
        <taxon>Bacillati</taxon>
        <taxon>Actinomycetota</taxon>
        <taxon>Actinomycetes</taxon>
        <taxon>Micromonosporales</taxon>
        <taxon>Micromonosporaceae</taxon>
        <taxon>Virgisporangium</taxon>
    </lineage>
</organism>
<dbReference type="GO" id="GO:0030170">
    <property type="term" value="F:pyridoxal phosphate binding"/>
    <property type="evidence" value="ECO:0007669"/>
    <property type="project" value="InterPro"/>
</dbReference>
<dbReference type="Gene3D" id="3.40.640.10">
    <property type="entry name" value="Type I PLP-dependent aspartate aminotransferase-like (Major domain)"/>
    <property type="match status" value="1"/>
</dbReference>
<dbReference type="SUPFAM" id="SSF53383">
    <property type="entry name" value="PLP-dependent transferases"/>
    <property type="match status" value="1"/>
</dbReference>